<evidence type="ECO:0000256" key="5">
    <source>
        <dbReference type="SAM" id="MobiDB-lite"/>
    </source>
</evidence>
<dbReference type="Pfam" id="PF02826">
    <property type="entry name" value="2-Hacid_dh_C"/>
    <property type="match status" value="1"/>
</dbReference>
<feature type="region of interest" description="Disordered" evidence="5">
    <location>
        <begin position="427"/>
        <end position="531"/>
    </location>
</feature>
<dbReference type="GO" id="GO:0006357">
    <property type="term" value="P:regulation of transcription by RNA polymerase II"/>
    <property type="evidence" value="ECO:0007669"/>
    <property type="project" value="TreeGrafter"/>
</dbReference>
<dbReference type="InterPro" id="IPR051638">
    <property type="entry name" value="CTBP_dehydrogenase"/>
</dbReference>
<dbReference type="SUPFAM" id="SSF51735">
    <property type="entry name" value="NAD(P)-binding Rossmann-fold domains"/>
    <property type="match status" value="1"/>
</dbReference>
<dbReference type="GO" id="GO:0003713">
    <property type="term" value="F:transcription coactivator activity"/>
    <property type="evidence" value="ECO:0007669"/>
    <property type="project" value="TreeGrafter"/>
</dbReference>
<dbReference type="PANTHER" id="PTHR46029:SF7">
    <property type="entry name" value="C-TERMINAL-BINDING PROTEIN"/>
    <property type="match status" value="1"/>
</dbReference>
<dbReference type="InterPro" id="IPR043322">
    <property type="entry name" value="CtBP"/>
</dbReference>
<dbReference type="GO" id="GO:0051287">
    <property type="term" value="F:NAD binding"/>
    <property type="evidence" value="ECO:0007669"/>
    <property type="project" value="InterPro"/>
</dbReference>
<dbReference type="InterPro" id="IPR006140">
    <property type="entry name" value="D-isomer_DH_NAD-bd"/>
</dbReference>
<organism evidence="8 9">
    <name type="scientific">Panagrolaimus superbus</name>
    <dbReference type="NCBI Taxonomy" id="310955"/>
    <lineage>
        <taxon>Eukaryota</taxon>
        <taxon>Metazoa</taxon>
        <taxon>Ecdysozoa</taxon>
        <taxon>Nematoda</taxon>
        <taxon>Chromadorea</taxon>
        <taxon>Rhabditida</taxon>
        <taxon>Tylenchina</taxon>
        <taxon>Panagrolaimomorpha</taxon>
        <taxon>Panagrolaimoidea</taxon>
        <taxon>Panagrolaimidae</taxon>
        <taxon>Panagrolaimus</taxon>
    </lineage>
</organism>
<dbReference type="GO" id="GO:0003714">
    <property type="term" value="F:transcription corepressor activity"/>
    <property type="evidence" value="ECO:0007669"/>
    <property type="project" value="InterPro"/>
</dbReference>
<comment type="subcellular location">
    <subcellularLocation>
        <location evidence="1">Nucleus</location>
    </subcellularLocation>
</comment>
<dbReference type="GO" id="GO:0005634">
    <property type="term" value="C:nucleus"/>
    <property type="evidence" value="ECO:0007669"/>
    <property type="project" value="UniProtKB-SubCell"/>
</dbReference>
<evidence type="ECO:0000313" key="9">
    <source>
        <dbReference type="WBParaSite" id="PSU_v2.g6652.t1"/>
    </source>
</evidence>
<feature type="domain" description="D-isomer specific 2-hydroxyacid dehydrogenase catalytic" evidence="6">
    <location>
        <begin position="13"/>
        <end position="319"/>
    </location>
</feature>
<proteinExistence type="inferred from homology"/>
<dbReference type="PANTHER" id="PTHR46029">
    <property type="entry name" value="C-TERMINAL-BINDING PROTEIN"/>
    <property type="match status" value="1"/>
</dbReference>
<dbReference type="GO" id="GO:0140297">
    <property type="term" value="F:DNA-binding transcription factor binding"/>
    <property type="evidence" value="ECO:0007669"/>
    <property type="project" value="TreeGrafter"/>
</dbReference>
<dbReference type="InterPro" id="IPR006139">
    <property type="entry name" value="D-isomer_2_OHA_DH_cat_dom"/>
</dbReference>
<evidence type="ECO:0000256" key="1">
    <source>
        <dbReference type="ARBA" id="ARBA00004123"/>
    </source>
</evidence>
<dbReference type="GO" id="GO:0016616">
    <property type="term" value="F:oxidoreductase activity, acting on the CH-OH group of donors, NAD or NADP as acceptor"/>
    <property type="evidence" value="ECO:0007669"/>
    <property type="project" value="InterPro"/>
</dbReference>
<evidence type="ECO:0000313" key="8">
    <source>
        <dbReference type="Proteomes" id="UP000887577"/>
    </source>
</evidence>
<dbReference type="AlphaFoldDB" id="A0A914Z2S7"/>
<dbReference type="WBParaSite" id="PSU_v2.g6652.t1">
    <property type="protein sequence ID" value="PSU_v2.g6652.t1"/>
    <property type="gene ID" value="PSU_v2.g6652"/>
</dbReference>
<dbReference type="Gene3D" id="3.40.50.720">
    <property type="entry name" value="NAD(P)-binding Rossmann-like Domain"/>
    <property type="match status" value="2"/>
</dbReference>
<feature type="region of interest" description="Disordered" evidence="5">
    <location>
        <begin position="335"/>
        <end position="356"/>
    </location>
</feature>
<protein>
    <submittedName>
        <fullName evidence="9">C-terminal-binding protein</fullName>
    </submittedName>
</protein>
<name>A0A914Z2S7_9BILA</name>
<accession>A0A914Z2S7</accession>
<evidence type="ECO:0000256" key="3">
    <source>
        <dbReference type="ARBA" id="ARBA00023002"/>
    </source>
</evidence>
<evidence type="ECO:0000259" key="7">
    <source>
        <dbReference type="Pfam" id="PF02826"/>
    </source>
</evidence>
<comment type="similarity">
    <text evidence="2">Belongs to the D-isomer specific 2-hydroxyacid dehydrogenase family.</text>
</comment>
<feature type="compositionally biased region" description="Acidic residues" evidence="5">
    <location>
        <begin position="491"/>
        <end position="503"/>
    </location>
</feature>
<evidence type="ECO:0000259" key="6">
    <source>
        <dbReference type="Pfam" id="PF00389"/>
    </source>
</evidence>
<evidence type="ECO:0000256" key="4">
    <source>
        <dbReference type="ARBA" id="ARBA00023242"/>
    </source>
</evidence>
<feature type="compositionally biased region" description="Low complexity" evidence="5">
    <location>
        <begin position="340"/>
        <end position="352"/>
    </location>
</feature>
<sequence length="531" mass="56966">MKPLVALLDGRDCSVEMPLLKDIATVAFCDAQATSEIHEKVLNEAVAALMWNTIKLEQSDLEKFKALKLIICLGSDTGNVNVKAATDLGIAVCNTPGICIDEIADSTMSMILNLFRKTHWLSKMMENGKIANGIEQIRELSTGSKRIRDSVLGIIGLGQVGSAVVIRAKTFGFKIIFYDPFVSEGAEKVFGIERCDTLDALLKRSDCVSLHCSHNSKTSNILNEETIKKLKFGAFIVNTGRPELINETALVSALRTGHVKAAALDIQHILDTNCATQLAASGQIIQTARTSWLSEESAHELRVAAAKELRRALTGRIPQDLSCCINRDQLNTKNNDSSFNSNNHIGSSASSSTPNQTFNSLQGLAGFSADAYNGLSMPTSFASLPYTNPLLMNPQLLMSNPALGNFPFSGVNPASLAFGNAASRLLSQSPKSTQSNNKRSISGASTPAHNQITSANRSPSTSPNVPLANTSSQQNNDGDNGINVKHNNDVKDDDGEEAEENEITENATEAKKIKLDDDEINASVDGSEGAL</sequence>
<keyword evidence="8" id="KW-1185">Reference proteome</keyword>
<dbReference type="InterPro" id="IPR029753">
    <property type="entry name" value="D-isomer_DH_CS"/>
</dbReference>
<dbReference type="GO" id="GO:0001221">
    <property type="term" value="F:transcription coregulator binding"/>
    <property type="evidence" value="ECO:0007669"/>
    <property type="project" value="TreeGrafter"/>
</dbReference>
<dbReference type="Proteomes" id="UP000887577">
    <property type="component" value="Unplaced"/>
</dbReference>
<dbReference type="PROSITE" id="PS00671">
    <property type="entry name" value="D_2_HYDROXYACID_DH_3"/>
    <property type="match status" value="1"/>
</dbReference>
<dbReference type="PROSITE" id="PS00065">
    <property type="entry name" value="D_2_HYDROXYACID_DH_1"/>
    <property type="match status" value="1"/>
</dbReference>
<dbReference type="SUPFAM" id="SSF52283">
    <property type="entry name" value="Formate/glycerate dehydrogenase catalytic domain-like"/>
    <property type="match status" value="1"/>
</dbReference>
<dbReference type="InterPro" id="IPR036291">
    <property type="entry name" value="NAD(P)-bd_dom_sf"/>
</dbReference>
<keyword evidence="4" id="KW-0539">Nucleus</keyword>
<dbReference type="CDD" id="cd05299">
    <property type="entry name" value="CtBP_dh"/>
    <property type="match status" value="1"/>
</dbReference>
<feature type="domain" description="D-isomer specific 2-hydroxyacid dehydrogenase NAD-binding" evidence="7">
    <location>
        <begin position="108"/>
        <end position="267"/>
    </location>
</feature>
<dbReference type="InterPro" id="IPR029752">
    <property type="entry name" value="D-isomer_DH_CS1"/>
</dbReference>
<keyword evidence="3" id="KW-0560">Oxidoreductase</keyword>
<feature type="compositionally biased region" description="Polar residues" evidence="5">
    <location>
        <begin position="427"/>
        <end position="478"/>
    </location>
</feature>
<dbReference type="Pfam" id="PF00389">
    <property type="entry name" value="2-Hacid_dh"/>
    <property type="match status" value="1"/>
</dbReference>
<reference evidence="9" key="1">
    <citation type="submission" date="2022-11" db="UniProtKB">
        <authorList>
            <consortium name="WormBaseParasite"/>
        </authorList>
    </citation>
    <scope>IDENTIFICATION</scope>
</reference>
<evidence type="ECO:0000256" key="2">
    <source>
        <dbReference type="ARBA" id="ARBA00005854"/>
    </source>
</evidence>